<dbReference type="Proteomes" id="UP000593567">
    <property type="component" value="Unassembled WGS sequence"/>
</dbReference>
<organism evidence="1 2">
    <name type="scientific">Bugula neritina</name>
    <name type="common">Brown bryozoan</name>
    <name type="synonym">Sertularia neritina</name>
    <dbReference type="NCBI Taxonomy" id="10212"/>
    <lineage>
        <taxon>Eukaryota</taxon>
        <taxon>Metazoa</taxon>
        <taxon>Spiralia</taxon>
        <taxon>Lophotrochozoa</taxon>
        <taxon>Bryozoa</taxon>
        <taxon>Gymnolaemata</taxon>
        <taxon>Cheilostomatida</taxon>
        <taxon>Flustrina</taxon>
        <taxon>Buguloidea</taxon>
        <taxon>Bugulidae</taxon>
        <taxon>Bugula</taxon>
    </lineage>
</organism>
<accession>A0A7J7KQQ7</accession>
<reference evidence="1" key="1">
    <citation type="submission" date="2020-06" db="EMBL/GenBank/DDBJ databases">
        <title>Draft genome of Bugula neritina, a colonial animal packing powerful symbionts and potential medicines.</title>
        <authorList>
            <person name="Rayko M."/>
        </authorList>
    </citation>
    <scope>NUCLEOTIDE SEQUENCE [LARGE SCALE GENOMIC DNA]</scope>
    <source>
        <strain evidence="1">Kwan_BN1</strain>
    </source>
</reference>
<keyword evidence="2" id="KW-1185">Reference proteome</keyword>
<evidence type="ECO:0000313" key="2">
    <source>
        <dbReference type="Proteomes" id="UP000593567"/>
    </source>
</evidence>
<dbReference type="EMBL" id="VXIV02000136">
    <property type="protein sequence ID" value="KAF6040516.1"/>
    <property type="molecule type" value="Genomic_DNA"/>
</dbReference>
<name>A0A7J7KQQ7_BUGNE</name>
<dbReference type="AlphaFoldDB" id="A0A7J7KQQ7"/>
<protein>
    <submittedName>
        <fullName evidence="1">Uncharacterized protein</fullName>
    </submittedName>
</protein>
<sequence length="260" mass="29346">MYNLRIETPHIPACQQNPCTLTNNLSTPAQLFNSLQDSNSGVQLIQEACETTSLDSSRTAALCCQYLRLHALSLRNEAHNSTRLDRDLMSKLCTLMKQYVAMWQSDNAKKAEKEAEATSLYSFKQHGEEPETDDELIEKLTKQSFPSFHQEFSDLVQADILGDSVELEAKVDDSQATSLSITEQDMENISQLHCSVMLSLANTDWYKGEGHYSLNTDRKNTHTILLNLLHEIISSNNGNHRLDNSLSRSCLIFISYQLVP</sequence>
<comment type="caution">
    <text evidence="1">The sequence shown here is derived from an EMBL/GenBank/DDBJ whole genome shotgun (WGS) entry which is preliminary data.</text>
</comment>
<gene>
    <name evidence="1" type="ORF">EB796_001173</name>
</gene>
<evidence type="ECO:0000313" key="1">
    <source>
        <dbReference type="EMBL" id="KAF6040516.1"/>
    </source>
</evidence>
<dbReference type="OrthoDB" id="422220at2759"/>
<proteinExistence type="predicted"/>